<accession>A0AAE0HEF7</accession>
<comment type="caution">
    <text evidence="11">The sequence shown here is derived from an EMBL/GenBank/DDBJ whole genome shotgun (WGS) entry which is preliminary data.</text>
</comment>
<dbReference type="SMART" id="SM00717">
    <property type="entry name" value="SANT"/>
    <property type="match status" value="1"/>
</dbReference>
<evidence type="ECO:0000256" key="6">
    <source>
        <dbReference type="ARBA" id="ARBA00023163"/>
    </source>
</evidence>
<evidence type="ECO:0000256" key="8">
    <source>
        <dbReference type="ARBA" id="ARBA00025264"/>
    </source>
</evidence>
<comment type="subcellular location">
    <subcellularLocation>
        <location evidence="1">Nucleus</location>
    </subcellularLocation>
</comment>
<reference evidence="11" key="1">
    <citation type="journal article" date="2023" name="Mol. Phylogenet. Evol.">
        <title>Genome-scale phylogeny and comparative genomics of the fungal order Sordariales.</title>
        <authorList>
            <person name="Hensen N."/>
            <person name="Bonometti L."/>
            <person name="Westerberg I."/>
            <person name="Brannstrom I.O."/>
            <person name="Guillou S."/>
            <person name="Cros-Aarteil S."/>
            <person name="Calhoun S."/>
            <person name="Haridas S."/>
            <person name="Kuo A."/>
            <person name="Mondo S."/>
            <person name="Pangilinan J."/>
            <person name="Riley R."/>
            <person name="LaButti K."/>
            <person name="Andreopoulos B."/>
            <person name="Lipzen A."/>
            <person name="Chen C."/>
            <person name="Yan M."/>
            <person name="Daum C."/>
            <person name="Ng V."/>
            <person name="Clum A."/>
            <person name="Steindorff A."/>
            <person name="Ohm R.A."/>
            <person name="Martin F."/>
            <person name="Silar P."/>
            <person name="Natvig D.O."/>
            <person name="Lalanne C."/>
            <person name="Gautier V."/>
            <person name="Ament-Velasquez S.L."/>
            <person name="Kruys A."/>
            <person name="Hutchinson M.I."/>
            <person name="Powell A.J."/>
            <person name="Barry K."/>
            <person name="Miller A.N."/>
            <person name="Grigoriev I.V."/>
            <person name="Debuchy R."/>
            <person name="Gladieux P."/>
            <person name="Hiltunen Thoren M."/>
            <person name="Johannesson H."/>
        </authorList>
    </citation>
    <scope>NUCLEOTIDE SEQUENCE</scope>
    <source>
        <strain evidence="11">CBS 168.71</strain>
    </source>
</reference>
<feature type="region of interest" description="Disordered" evidence="9">
    <location>
        <begin position="337"/>
        <end position="439"/>
    </location>
</feature>
<feature type="compositionally biased region" description="Basic and acidic residues" evidence="9">
    <location>
        <begin position="570"/>
        <end position="587"/>
    </location>
</feature>
<dbReference type="RefSeq" id="XP_062658547.1">
    <property type="nucleotide sequence ID" value="XM_062801298.1"/>
</dbReference>
<dbReference type="InterPro" id="IPR001005">
    <property type="entry name" value="SANT/Myb"/>
</dbReference>
<dbReference type="GO" id="GO:0006281">
    <property type="term" value="P:DNA repair"/>
    <property type="evidence" value="ECO:0007669"/>
    <property type="project" value="InterPro"/>
</dbReference>
<comment type="similarity">
    <text evidence="2">Belongs to the SWC4 family.</text>
</comment>
<feature type="region of interest" description="Disordered" evidence="9">
    <location>
        <begin position="1"/>
        <end position="36"/>
    </location>
</feature>
<feature type="region of interest" description="Disordered" evidence="9">
    <location>
        <begin position="537"/>
        <end position="618"/>
    </location>
</feature>
<evidence type="ECO:0000256" key="1">
    <source>
        <dbReference type="ARBA" id="ARBA00004123"/>
    </source>
</evidence>
<dbReference type="InterPro" id="IPR032563">
    <property type="entry name" value="DAMP1_SANT-like"/>
</dbReference>
<keyword evidence="6" id="KW-0804">Transcription</keyword>
<evidence type="ECO:0000313" key="12">
    <source>
        <dbReference type="Proteomes" id="UP001278766"/>
    </source>
</evidence>
<evidence type="ECO:0000256" key="3">
    <source>
        <dbReference type="ARBA" id="ARBA00019132"/>
    </source>
</evidence>
<organism evidence="11 12">
    <name type="scientific">Chaetomium fimeti</name>
    <dbReference type="NCBI Taxonomy" id="1854472"/>
    <lineage>
        <taxon>Eukaryota</taxon>
        <taxon>Fungi</taxon>
        <taxon>Dikarya</taxon>
        <taxon>Ascomycota</taxon>
        <taxon>Pezizomycotina</taxon>
        <taxon>Sordariomycetes</taxon>
        <taxon>Sordariomycetidae</taxon>
        <taxon>Sordariales</taxon>
        <taxon>Chaetomiaceae</taxon>
        <taxon>Chaetomium</taxon>
    </lineage>
</organism>
<dbReference type="GO" id="GO:0000122">
    <property type="term" value="P:negative regulation of transcription by RNA polymerase II"/>
    <property type="evidence" value="ECO:0007669"/>
    <property type="project" value="TreeGrafter"/>
</dbReference>
<keyword evidence="12" id="KW-1185">Reference proteome</keyword>
<dbReference type="GO" id="GO:0000812">
    <property type="term" value="C:Swr1 complex"/>
    <property type="evidence" value="ECO:0007669"/>
    <property type="project" value="TreeGrafter"/>
</dbReference>
<dbReference type="Gene3D" id="1.10.10.60">
    <property type="entry name" value="Homeodomain-like"/>
    <property type="match status" value="1"/>
</dbReference>
<dbReference type="GeneID" id="87838246"/>
<evidence type="ECO:0000313" key="11">
    <source>
        <dbReference type="EMBL" id="KAK3295033.1"/>
    </source>
</evidence>
<keyword evidence="5" id="KW-0805">Transcription regulation</keyword>
<protein>
    <recommendedName>
        <fullName evidence="3">SWR1-complex protein 4</fullName>
    </recommendedName>
</protein>
<sequence length="618" mass="68300">MSSHDVRDVLNLPSNNNSAAPRALKKQKIGGPRPNLKGLAREVQNLGGDNPIAIVPEVSFFKKRRFASRKPATRWELKSFTNSARDDDGNLVLRHWKRKTEHGPPPPPVQEGESEQSEGMVVDGERQDDKPEDSSFAKFNVRVPVPQYNEDQYRVNLQSSEWTKEETDYLLEQAKEYDLRWAIIWDRYEFAPEPPQGEESTGASTAVVSAQKSRTMEDLKARYYEVAAKMMAVQKPAQYMTRPEFELYEMMQNFNAEQERKRKEFALNTMARSKDEAREEESLLLEIKRILARTERFNEERRELYQRLDYPATDSDINSFKSSAGLQALLQNLMSTDKSKKRKSILGPNDTASPGGAVPNSAVSEGPGHNRRESIAAAASSRRDSDARGGGGAGAGARVSAEPTPTSATSAGAAAGNNKKKGGAGAAQPERRKLTGHEEQVYGVLYHDRLGSGPTFRYERINKLYSHKSGQQQLRMTNALAELDVPPRLVMPTAAVTAQFEVLWGAVAALVDARKLSDKLEGEIKLEEAKRVERARAREVLGSDEGGADGEAADEQEQQQQQQQQQSTGEKTDGIKEEPGSEKDKAAGARPGSSSGPQKRSASVLSAASDKSAKRQKK</sequence>
<dbReference type="AlphaFoldDB" id="A0AAE0HEF7"/>
<reference evidence="11" key="2">
    <citation type="submission" date="2023-06" db="EMBL/GenBank/DDBJ databases">
        <authorList>
            <consortium name="Lawrence Berkeley National Laboratory"/>
            <person name="Haridas S."/>
            <person name="Hensen N."/>
            <person name="Bonometti L."/>
            <person name="Westerberg I."/>
            <person name="Brannstrom I.O."/>
            <person name="Guillou S."/>
            <person name="Cros-Aarteil S."/>
            <person name="Calhoun S."/>
            <person name="Kuo A."/>
            <person name="Mondo S."/>
            <person name="Pangilinan J."/>
            <person name="Riley R."/>
            <person name="Labutti K."/>
            <person name="Andreopoulos B."/>
            <person name="Lipzen A."/>
            <person name="Chen C."/>
            <person name="Yanf M."/>
            <person name="Daum C."/>
            <person name="Ng V."/>
            <person name="Clum A."/>
            <person name="Steindorff A."/>
            <person name="Ohm R."/>
            <person name="Martin F."/>
            <person name="Silar P."/>
            <person name="Natvig D."/>
            <person name="Lalanne C."/>
            <person name="Gautier V."/>
            <person name="Ament-Velasquez S.L."/>
            <person name="Kruys A."/>
            <person name="Hutchinson M.I."/>
            <person name="Powell A.J."/>
            <person name="Barry K."/>
            <person name="Miller A.N."/>
            <person name="Grigoriev I.V."/>
            <person name="Debuchy R."/>
            <person name="Gladieux P."/>
            <person name="Thoren M.H."/>
            <person name="Johannesson H."/>
        </authorList>
    </citation>
    <scope>NUCLEOTIDE SEQUENCE</scope>
    <source>
        <strain evidence="11">CBS 168.71</strain>
    </source>
</reference>
<feature type="domain" description="Myb-like" evidence="10">
    <location>
        <begin position="158"/>
        <end position="229"/>
    </location>
</feature>
<evidence type="ECO:0000256" key="9">
    <source>
        <dbReference type="SAM" id="MobiDB-lite"/>
    </source>
</evidence>
<dbReference type="PANTHER" id="PTHR12855">
    <property type="entry name" value="DNA METHYLTRANSFERASE 1-ASSOCIATED PROTEIN 1 FAMILY MEMBER"/>
    <property type="match status" value="1"/>
</dbReference>
<evidence type="ECO:0000256" key="2">
    <source>
        <dbReference type="ARBA" id="ARBA00006918"/>
    </source>
</evidence>
<dbReference type="Pfam" id="PF16282">
    <property type="entry name" value="SANT_DAMP1_like"/>
    <property type="match status" value="1"/>
</dbReference>
<evidence type="ECO:0000256" key="7">
    <source>
        <dbReference type="ARBA" id="ARBA00023242"/>
    </source>
</evidence>
<keyword evidence="7" id="KW-0539">Nucleus</keyword>
<name>A0AAE0HEF7_9PEZI</name>
<feature type="region of interest" description="Disordered" evidence="9">
    <location>
        <begin position="98"/>
        <end position="140"/>
    </location>
</feature>
<dbReference type="InterPro" id="IPR027109">
    <property type="entry name" value="Swc4/Dmap1"/>
</dbReference>
<dbReference type="GO" id="GO:0003714">
    <property type="term" value="F:transcription corepressor activity"/>
    <property type="evidence" value="ECO:0007669"/>
    <property type="project" value="TreeGrafter"/>
</dbReference>
<dbReference type="EMBL" id="JAUEPN010000005">
    <property type="protein sequence ID" value="KAK3295033.1"/>
    <property type="molecule type" value="Genomic_DNA"/>
</dbReference>
<comment type="function">
    <text evidence="8">Component of the SWR1 complex which mediates the ATP-dependent exchange of histone H2A for the H2A variant HZT1 leading to transcriptional regulation of selected genes by chromatin remodeling. Component of the NuA4 histone acetyltransferase complex which is involved in transcriptional activation of selected genes principally by acetylation of nucleosomal histone H4 and H2A. The NuA4 complex is also involved in DNA repair.</text>
</comment>
<dbReference type="GO" id="GO:0035267">
    <property type="term" value="C:NuA4 histone acetyltransferase complex"/>
    <property type="evidence" value="ECO:0007669"/>
    <property type="project" value="InterPro"/>
</dbReference>
<dbReference type="GO" id="GO:0006338">
    <property type="term" value="P:chromatin remodeling"/>
    <property type="evidence" value="ECO:0007669"/>
    <property type="project" value="InterPro"/>
</dbReference>
<dbReference type="Proteomes" id="UP001278766">
    <property type="component" value="Unassembled WGS sequence"/>
</dbReference>
<feature type="compositionally biased region" description="Polar residues" evidence="9">
    <location>
        <begin position="592"/>
        <end position="606"/>
    </location>
</feature>
<evidence type="ECO:0000259" key="10">
    <source>
        <dbReference type="SMART" id="SM00717"/>
    </source>
</evidence>
<evidence type="ECO:0000256" key="5">
    <source>
        <dbReference type="ARBA" id="ARBA00023015"/>
    </source>
</evidence>
<dbReference type="PANTHER" id="PTHR12855:SF10">
    <property type="entry name" value="DNA METHYLTRANSFERASE 1-ASSOCIATED PROTEIN 1"/>
    <property type="match status" value="1"/>
</dbReference>
<feature type="compositionally biased region" description="Acidic residues" evidence="9">
    <location>
        <begin position="546"/>
        <end position="557"/>
    </location>
</feature>
<feature type="compositionally biased region" description="Basic and acidic residues" evidence="9">
    <location>
        <begin position="123"/>
        <end position="135"/>
    </location>
</feature>
<evidence type="ECO:0000256" key="4">
    <source>
        <dbReference type="ARBA" id="ARBA00022853"/>
    </source>
</evidence>
<gene>
    <name evidence="11" type="ORF">B0H64DRAFT_344741</name>
</gene>
<keyword evidence="4" id="KW-0156">Chromatin regulator</keyword>
<feature type="compositionally biased region" description="Basic and acidic residues" evidence="9">
    <location>
        <begin position="429"/>
        <end position="439"/>
    </location>
</feature>
<proteinExistence type="inferred from homology"/>